<dbReference type="InterPro" id="IPR011006">
    <property type="entry name" value="CheY-like_superfamily"/>
</dbReference>
<dbReference type="SUPFAM" id="SSF52172">
    <property type="entry name" value="CheY-like"/>
    <property type="match status" value="1"/>
</dbReference>
<dbReference type="SUPFAM" id="SSF55073">
    <property type="entry name" value="Nucleotide cyclase"/>
    <property type="match status" value="1"/>
</dbReference>
<feature type="coiled-coil region" evidence="2">
    <location>
        <begin position="121"/>
        <end position="148"/>
    </location>
</feature>
<dbReference type="SMART" id="SM00448">
    <property type="entry name" value="REC"/>
    <property type="match status" value="1"/>
</dbReference>
<name>A0ABX2EL20_9BURK</name>
<dbReference type="Gene3D" id="3.30.70.1230">
    <property type="entry name" value="Nucleotide cyclase"/>
    <property type="match status" value="1"/>
</dbReference>
<reference evidence="5 6" key="1">
    <citation type="submission" date="2020-05" db="EMBL/GenBank/DDBJ databases">
        <title>Aquincola sp. isolate from soil.</title>
        <authorList>
            <person name="Han J."/>
            <person name="Kim D.-U."/>
        </authorList>
    </citation>
    <scope>NUCLEOTIDE SEQUENCE [LARGE SCALE GENOMIC DNA]</scope>
    <source>
        <strain evidence="5 6">S2</strain>
    </source>
</reference>
<feature type="domain" description="Guanylate cyclase" evidence="4">
    <location>
        <begin position="188"/>
        <end position="319"/>
    </location>
</feature>
<evidence type="ECO:0000259" key="3">
    <source>
        <dbReference type="PROSITE" id="PS50110"/>
    </source>
</evidence>
<evidence type="ECO:0000313" key="5">
    <source>
        <dbReference type="EMBL" id="NRF69357.1"/>
    </source>
</evidence>
<keyword evidence="1" id="KW-0597">Phosphoprotein</keyword>
<dbReference type="PANTHER" id="PTHR43081">
    <property type="entry name" value="ADENYLATE CYCLASE, TERMINAL-DIFFERENTIATION SPECIFIC-RELATED"/>
    <property type="match status" value="1"/>
</dbReference>
<dbReference type="SMART" id="SM00044">
    <property type="entry name" value="CYCc"/>
    <property type="match status" value="1"/>
</dbReference>
<dbReference type="Pfam" id="PF00072">
    <property type="entry name" value="Response_reg"/>
    <property type="match status" value="1"/>
</dbReference>
<feature type="domain" description="Response regulatory" evidence="3">
    <location>
        <begin position="3"/>
        <end position="119"/>
    </location>
</feature>
<sequence>MKHILVVDDIAKNAKLLADVLAVKGYRTTTALSGEAALTALHAGLPDLVLLDVMMPGLSGYEVCRRIRAEAAWAMLPVVLVTALDAGAERVQGLDAGADDFISKPVQQAELLARVRSLLRIKALYDEVERQKAELQQWNRTLEQRVADGAAQLERVGRLKRFFSPALAEAILAGGAADPLQTHRREITVVFLDLRGFTAFTETADPEEVMGVLREYHAAMGALIQAHEGTLERFSGDGMMIFFNDPQPIPDPAPRAVRMALEMQQAMTRLCDGWQRRGYALRMGIGIAQGFATIGGIGFEGRIDYGAIGNVTNLAARLCGEAAGGEILVSQRVLAALDGLTEGVAEPAGSLTLKGFQRPVPAFRIRAAAA</sequence>
<evidence type="ECO:0000256" key="1">
    <source>
        <dbReference type="PROSITE-ProRule" id="PRU00169"/>
    </source>
</evidence>
<keyword evidence="2" id="KW-0175">Coiled coil</keyword>
<evidence type="ECO:0000256" key="2">
    <source>
        <dbReference type="SAM" id="Coils"/>
    </source>
</evidence>
<dbReference type="InterPro" id="IPR029787">
    <property type="entry name" value="Nucleotide_cyclase"/>
</dbReference>
<proteinExistence type="predicted"/>
<dbReference type="PROSITE" id="PS50125">
    <property type="entry name" value="GUANYLATE_CYCLASE_2"/>
    <property type="match status" value="1"/>
</dbReference>
<comment type="caution">
    <text evidence="5">The sequence shown here is derived from an EMBL/GenBank/DDBJ whole genome shotgun (WGS) entry which is preliminary data.</text>
</comment>
<dbReference type="EMBL" id="JABRWJ010000006">
    <property type="protein sequence ID" value="NRF69357.1"/>
    <property type="molecule type" value="Genomic_DNA"/>
</dbReference>
<dbReference type="PANTHER" id="PTHR43081:SF20">
    <property type="entry name" value="TWO-COMPONENT RESPONSE REGULATOR"/>
    <property type="match status" value="1"/>
</dbReference>
<dbReference type="InterPro" id="IPR001789">
    <property type="entry name" value="Sig_transdc_resp-reg_receiver"/>
</dbReference>
<organism evidence="5 6">
    <name type="scientific">Pseudaquabacterium terrae</name>
    <dbReference type="NCBI Taxonomy" id="2732868"/>
    <lineage>
        <taxon>Bacteria</taxon>
        <taxon>Pseudomonadati</taxon>
        <taxon>Pseudomonadota</taxon>
        <taxon>Betaproteobacteria</taxon>
        <taxon>Burkholderiales</taxon>
        <taxon>Sphaerotilaceae</taxon>
        <taxon>Pseudaquabacterium</taxon>
    </lineage>
</organism>
<dbReference type="InterPro" id="IPR050697">
    <property type="entry name" value="Adenylyl/Guanylyl_Cyclase_3/4"/>
</dbReference>
<dbReference type="PROSITE" id="PS50110">
    <property type="entry name" value="RESPONSE_REGULATORY"/>
    <property type="match status" value="1"/>
</dbReference>
<evidence type="ECO:0000313" key="6">
    <source>
        <dbReference type="Proteomes" id="UP000737171"/>
    </source>
</evidence>
<dbReference type="Pfam" id="PF00211">
    <property type="entry name" value="Guanylate_cyc"/>
    <property type="match status" value="1"/>
</dbReference>
<dbReference type="Proteomes" id="UP000737171">
    <property type="component" value="Unassembled WGS sequence"/>
</dbReference>
<feature type="modified residue" description="4-aspartylphosphate" evidence="1">
    <location>
        <position position="52"/>
    </location>
</feature>
<evidence type="ECO:0000259" key="4">
    <source>
        <dbReference type="PROSITE" id="PS50125"/>
    </source>
</evidence>
<dbReference type="RefSeq" id="WP_173126076.1">
    <property type="nucleotide sequence ID" value="NZ_JABRWJ010000006.1"/>
</dbReference>
<dbReference type="InterPro" id="IPR001054">
    <property type="entry name" value="A/G_cyclase"/>
</dbReference>
<dbReference type="Gene3D" id="3.40.50.2300">
    <property type="match status" value="1"/>
</dbReference>
<accession>A0ABX2EL20</accession>
<protein>
    <submittedName>
        <fullName evidence="5">Response regulator</fullName>
    </submittedName>
</protein>
<gene>
    <name evidence="5" type="ORF">HLB44_20365</name>
</gene>
<dbReference type="CDD" id="cd07302">
    <property type="entry name" value="CHD"/>
    <property type="match status" value="1"/>
</dbReference>
<keyword evidence="6" id="KW-1185">Reference proteome</keyword>